<sequence length="370" mass="38115">MSGSPWYPSPGGPGDPPPPGWQPPSESPPPLWGPAPGGPPPAGPPGGSPGWAPGMLGAAHKPGAMPLRPLGLGDLYDAAFRIIRFNPRATVGSSVLVAAVAMALPVLVTAVVTLAVGLSAESSGGDTADELGSLTALGALGLGSALQYVGLIFVTGMIAHVTAAAAIGRRLTLGEAWAATRGSRWRLVGITVLIGLLWLVLLLGYVLMSVVVLVATSSWELPLAWFVVTGPAVVALGCWLWIRLTYLAVPALMVERTGVFAGLGRAYALTRRQFWRTFGIGLLTLVVTSVAAQILTVPFAIVGSVLSVAISDPEVALLLMVVVNALGTVVSTAFVAPLTAAVASLQYLDQRIRKEAYDIELMTQAGITAP</sequence>
<feature type="transmembrane region" description="Helical" evidence="2">
    <location>
        <begin position="221"/>
        <end position="242"/>
    </location>
</feature>
<evidence type="ECO:0000313" key="4">
    <source>
        <dbReference type="Proteomes" id="UP000589626"/>
    </source>
</evidence>
<organism evidence="3 4">
    <name type="scientific">Nocardioides soli</name>
    <dbReference type="NCBI Taxonomy" id="1036020"/>
    <lineage>
        <taxon>Bacteria</taxon>
        <taxon>Bacillati</taxon>
        <taxon>Actinomycetota</taxon>
        <taxon>Actinomycetes</taxon>
        <taxon>Propionibacteriales</taxon>
        <taxon>Nocardioidaceae</taxon>
        <taxon>Nocardioides</taxon>
    </lineage>
</organism>
<feature type="compositionally biased region" description="Pro residues" evidence="1">
    <location>
        <begin position="7"/>
        <end position="47"/>
    </location>
</feature>
<proteinExistence type="predicted"/>
<feature type="region of interest" description="Disordered" evidence="1">
    <location>
        <begin position="1"/>
        <end position="55"/>
    </location>
</feature>
<protein>
    <recommendedName>
        <fullName evidence="5">Glycerophosphoryl diester phosphodiesterase membrane domain-containing protein</fullName>
    </recommendedName>
</protein>
<keyword evidence="2" id="KW-0472">Membrane</keyword>
<evidence type="ECO:0000313" key="3">
    <source>
        <dbReference type="EMBL" id="MBB3042051.1"/>
    </source>
</evidence>
<gene>
    <name evidence="3" type="ORF">FHU40_001852</name>
</gene>
<feature type="transmembrane region" description="Helical" evidence="2">
    <location>
        <begin position="91"/>
        <end position="116"/>
    </location>
</feature>
<dbReference type="RefSeq" id="WP_183591881.1">
    <property type="nucleotide sequence ID" value="NZ_JACHWR010000001.1"/>
</dbReference>
<dbReference type="AlphaFoldDB" id="A0A7W4VUJ7"/>
<comment type="caution">
    <text evidence="3">The sequence shown here is derived from an EMBL/GenBank/DDBJ whole genome shotgun (WGS) entry which is preliminary data.</text>
</comment>
<feature type="transmembrane region" description="Helical" evidence="2">
    <location>
        <begin position="280"/>
        <end position="310"/>
    </location>
</feature>
<feature type="transmembrane region" description="Helical" evidence="2">
    <location>
        <begin position="316"/>
        <end position="345"/>
    </location>
</feature>
<name>A0A7W4VUJ7_9ACTN</name>
<feature type="transmembrane region" description="Helical" evidence="2">
    <location>
        <begin position="187"/>
        <end position="215"/>
    </location>
</feature>
<keyword evidence="4" id="KW-1185">Reference proteome</keyword>
<keyword evidence="2" id="KW-0812">Transmembrane</keyword>
<dbReference type="Proteomes" id="UP000589626">
    <property type="component" value="Unassembled WGS sequence"/>
</dbReference>
<keyword evidence="2" id="KW-1133">Transmembrane helix</keyword>
<evidence type="ECO:0000256" key="2">
    <source>
        <dbReference type="SAM" id="Phobius"/>
    </source>
</evidence>
<evidence type="ECO:0000256" key="1">
    <source>
        <dbReference type="SAM" id="MobiDB-lite"/>
    </source>
</evidence>
<accession>A0A7W4VUJ7</accession>
<dbReference type="EMBL" id="JACHWR010000001">
    <property type="protein sequence ID" value="MBB3042051.1"/>
    <property type="molecule type" value="Genomic_DNA"/>
</dbReference>
<evidence type="ECO:0008006" key="5">
    <source>
        <dbReference type="Google" id="ProtNLM"/>
    </source>
</evidence>
<reference evidence="3 4" key="1">
    <citation type="submission" date="2020-08" db="EMBL/GenBank/DDBJ databases">
        <title>Sequencing the genomes of 1000 actinobacteria strains.</title>
        <authorList>
            <person name="Klenk H.-P."/>
        </authorList>
    </citation>
    <scope>NUCLEOTIDE SEQUENCE [LARGE SCALE GENOMIC DNA]</scope>
    <source>
        <strain evidence="3 4">DSM 105498</strain>
    </source>
</reference>
<feature type="transmembrane region" description="Helical" evidence="2">
    <location>
        <begin position="145"/>
        <end position="167"/>
    </location>
</feature>